<organism evidence="8 9">
    <name type="scientific">Nesidiocoris tenuis</name>
    <dbReference type="NCBI Taxonomy" id="355587"/>
    <lineage>
        <taxon>Eukaryota</taxon>
        <taxon>Metazoa</taxon>
        <taxon>Ecdysozoa</taxon>
        <taxon>Arthropoda</taxon>
        <taxon>Hexapoda</taxon>
        <taxon>Insecta</taxon>
        <taxon>Pterygota</taxon>
        <taxon>Neoptera</taxon>
        <taxon>Paraneoptera</taxon>
        <taxon>Hemiptera</taxon>
        <taxon>Heteroptera</taxon>
        <taxon>Panheteroptera</taxon>
        <taxon>Cimicomorpha</taxon>
        <taxon>Miridae</taxon>
        <taxon>Dicyphina</taxon>
        <taxon>Nesidiocoris</taxon>
    </lineage>
</organism>
<keyword evidence="9" id="KW-1185">Reference proteome</keyword>
<dbReference type="InterPro" id="IPR013083">
    <property type="entry name" value="Znf_RING/FYVE/PHD"/>
</dbReference>
<keyword evidence="5" id="KW-0175">Coiled coil</keyword>
<keyword evidence="2 4" id="KW-0863">Zinc-finger</keyword>
<proteinExistence type="predicted"/>
<dbReference type="PROSITE" id="PS50016">
    <property type="entry name" value="ZF_PHD_2"/>
    <property type="match status" value="1"/>
</dbReference>
<sequence>MANKCSECNLGFANNAYRVACGSCASVSHTKCVNLTKEDYLFLKKDDKSWYCESCAKKRRLSRVVGDGPAQSPGSSSAGKAAKAGAGDSGDDIHNPYLSLLEIMEEIRSEVRRSNASVRKEIEEFKVEVKDMTDNLNRYSDRLEDNITAIDTLKRSVDCLSTKIEDLKDQSNITSKELGEMKIRFNEVEQQMKENTLEIVGVPFEKTENVLELVKTIGQAVDFEVAEQMVSDCFRTRGNPASKLPGIIVVDFVRKLDKKAFYAAAKSANLTVRALGILTGEPSKIYVNNSLTYANRKLLSAAKQFKIDYGFRFAWASNGRIMLKKSEIRSDPAIVIRSSEQLRELSGRFSQQKSGNAAAATNASARPHE</sequence>
<feature type="domain" description="PHD-type" evidence="7">
    <location>
        <begin position="2"/>
        <end position="58"/>
    </location>
</feature>
<reference evidence="8 9" key="1">
    <citation type="submission" date="2023-09" db="EMBL/GenBank/DDBJ databases">
        <title>Nesidiocoris tenuis whole genome shotgun sequence.</title>
        <authorList>
            <person name="Shibata T."/>
            <person name="Shimoda M."/>
            <person name="Kobayashi T."/>
            <person name="Uehara T."/>
        </authorList>
    </citation>
    <scope>NUCLEOTIDE SEQUENCE [LARGE SCALE GENOMIC DNA]</scope>
    <source>
        <strain evidence="8 9">Japan</strain>
    </source>
</reference>
<dbReference type="SUPFAM" id="SSF57997">
    <property type="entry name" value="Tropomyosin"/>
    <property type="match status" value="1"/>
</dbReference>
<dbReference type="Gene3D" id="1.10.287.950">
    <property type="entry name" value="Methyl-accepting chemotaxis protein"/>
    <property type="match status" value="1"/>
</dbReference>
<accession>A0ABN7B705</accession>
<protein>
    <submittedName>
        <fullName evidence="8">DM3</fullName>
    </submittedName>
</protein>
<evidence type="ECO:0000256" key="4">
    <source>
        <dbReference type="PROSITE-ProRule" id="PRU00146"/>
    </source>
</evidence>
<feature type="region of interest" description="Disordered" evidence="6">
    <location>
        <begin position="65"/>
        <end position="90"/>
    </location>
</feature>
<evidence type="ECO:0000256" key="2">
    <source>
        <dbReference type="ARBA" id="ARBA00022771"/>
    </source>
</evidence>
<dbReference type="Pfam" id="PF25298">
    <property type="entry name" value="Baculo_FP_2nd"/>
    <property type="match status" value="1"/>
</dbReference>
<feature type="compositionally biased region" description="Low complexity" evidence="6">
    <location>
        <begin position="66"/>
        <end position="86"/>
    </location>
</feature>
<dbReference type="Proteomes" id="UP001307889">
    <property type="component" value="Chromosome 10"/>
</dbReference>
<evidence type="ECO:0000256" key="1">
    <source>
        <dbReference type="ARBA" id="ARBA00022723"/>
    </source>
</evidence>
<evidence type="ECO:0000259" key="7">
    <source>
        <dbReference type="PROSITE" id="PS50016"/>
    </source>
</evidence>
<feature type="coiled-coil region" evidence="5">
    <location>
        <begin position="115"/>
        <end position="170"/>
    </location>
</feature>
<keyword evidence="1" id="KW-0479">Metal-binding</keyword>
<evidence type="ECO:0000313" key="9">
    <source>
        <dbReference type="Proteomes" id="UP001307889"/>
    </source>
</evidence>
<name>A0ABN7B705_9HEMI</name>
<feature type="region of interest" description="Disordered" evidence="6">
    <location>
        <begin position="347"/>
        <end position="369"/>
    </location>
</feature>
<evidence type="ECO:0000313" key="8">
    <source>
        <dbReference type="EMBL" id="BES99389.1"/>
    </source>
</evidence>
<dbReference type="SUPFAM" id="SSF57903">
    <property type="entry name" value="FYVE/PHD zinc finger"/>
    <property type="match status" value="1"/>
</dbReference>
<dbReference type="InterPro" id="IPR057251">
    <property type="entry name" value="FP_C"/>
</dbReference>
<gene>
    <name evidence="8" type="ORF">NTJ_12206</name>
</gene>
<keyword evidence="3" id="KW-0862">Zinc</keyword>
<dbReference type="Gene3D" id="3.30.40.10">
    <property type="entry name" value="Zinc/RING finger domain, C3HC4 (zinc finger)"/>
    <property type="match status" value="1"/>
</dbReference>
<evidence type="ECO:0000256" key="5">
    <source>
        <dbReference type="SAM" id="Coils"/>
    </source>
</evidence>
<evidence type="ECO:0000256" key="6">
    <source>
        <dbReference type="SAM" id="MobiDB-lite"/>
    </source>
</evidence>
<evidence type="ECO:0000256" key="3">
    <source>
        <dbReference type="ARBA" id="ARBA00022833"/>
    </source>
</evidence>
<feature type="compositionally biased region" description="Low complexity" evidence="6">
    <location>
        <begin position="356"/>
        <end position="369"/>
    </location>
</feature>
<dbReference type="InterPro" id="IPR011011">
    <property type="entry name" value="Znf_FYVE_PHD"/>
</dbReference>
<dbReference type="InterPro" id="IPR019787">
    <property type="entry name" value="Znf_PHD-finger"/>
</dbReference>
<dbReference type="EMBL" id="AP028918">
    <property type="protein sequence ID" value="BES99389.1"/>
    <property type="molecule type" value="Genomic_DNA"/>
</dbReference>